<sequence length="254" mass="28086">MDVVAACTQDNIGGEKGVVRSKSRLVQGQTRPTAALTGRVPRHWFSRLDYAPVRDADDRAGCSADPRLAEKSDNFGRGHCERDSLAGLIGGHPAGFPTDATGTTSSAHVQQWPDDRFSRAQLHEQLWQPFGAMRPLAVRKHGEDKLIWRRGAALSEGPDSPNPRFLKMFGKHCCRPTVDVEPHLCVLERAQSPLGLPYPDQAVQLPSYLLRGRRPMWWMLGEHALSGKKSDCGRDGIKRDFQFAGQLGLTRSSP</sequence>
<reference evidence="2" key="1">
    <citation type="journal article" date="2019" name="Int. J. Syst. Evol. Microbiol.">
        <title>The Global Catalogue of Microorganisms (GCM) 10K type strain sequencing project: providing services to taxonomists for standard genome sequencing and annotation.</title>
        <authorList>
            <consortium name="The Broad Institute Genomics Platform"/>
            <consortium name="The Broad Institute Genome Sequencing Center for Infectious Disease"/>
            <person name="Wu L."/>
            <person name="Ma J."/>
        </authorList>
    </citation>
    <scope>NUCLEOTIDE SEQUENCE [LARGE SCALE GENOMIC DNA]</scope>
    <source>
        <strain evidence="2">JCM 14718</strain>
    </source>
</reference>
<protein>
    <submittedName>
        <fullName evidence="1">Uncharacterized protein</fullName>
    </submittedName>
</protein>
<dbReference type="Proteomes" id="UP001500618">
    <property type="component" value="Unassembled WGS sequence"/>
</dbReference>
<keyword evidence="2" id="KW-1185">Reference proteome</keyword>
<proteinExistence type="predicted"/>
<evidence type="ECO:0000313" key="1">
    <source>
        <dbReference type="EMBL" id="GAA1721445.1"/>
    </source>
</evidence>
<gene>
    <name evidence="1" type="ORF">GCM10009765_82010</name>
</gene>
<evidence type="ECO:0000313" key="2">
    <source>
        <dbReference type="Proteomes" id="UP001500618"/>
    </source>
</evidence>
<dbReference type="EMBL" id="BAAANY010000047">
    <property type="protein sequence ID" value="GAA1721445.1"/>
    <property type="molecule type" value="Genomic_DNA"/>
</dbReference>
<organism evidence="1 2">
    <name type="scientific">Fodinicola feengrottensis</name>
    <dbReference type="NCBI Taxonomy" id="435914"/>
    <lineage>
        <taxon>Bacteria</taxon>
        <taxon>Bacillati</taxon>
        <taxon>Actinomycetota</taxon>
        <taxon>Actinomycetes</taxon>
        <taxon>Mycobacteriales</taxon>
        <taxon>Fodinicola</taxon>
    </lineage>
</organism>
<accession>A0ABP4VF88</accession>
<name>A0ABP4VF88_9ACTN</name>
<comment type="caution">
    <text evidence="1">The sequence shown here is derived from an EMBL/GenBank/DDBJ whole genome shotgun (WGS) entry which is preliminary data.</text>
</comment>